<protein>
    <recommendedName>
        <fullName evidence="2">SPOR domain-containing protein</fullName>
    </recommendedName>
</protein>
<feature type="region of interest" description="Disordered" evidence="1">
    <location>
        <begin position="86"/>
        <end position="106"/>
    </location>
</feature>
<dbReference type="SUPFAM" id="SSF110997">
    <property type="entry name" value="Sporulation related repeat"/>
    <property type="match status" value="1"/>
</dbReference>
<dbReference type="PANTHER" id="PTHR38687">
    <property type="entry name" value="CELL DIVISION PROTEIN DEDD-RELATED"/>
    <property type="match status" value="1"/>
</dbReference>
<reference evidence="3" key="1">
    <citation type="submission" date="2018-05" db="EMBL/GenBank/DDBJ databases">
        <authorList>
            <person name="Lanie J.A."/>
            <person name="Ng W.-L."/>
            <person name="Kazmierczak K.M."/>
            <person name="Andrzejewski T.M."/>
            <person name="Davidsen T.M."/>
            <person name="Wayne K.J."/>
            <person name="Tettelin H."/>
            <person name="Glass J.I."/>
            <person name="Rusch D."/>
            <person name="Podicherti R."/>
            <person name="Tsui H.-C.T."/>
            <person name="Winkler M.E."/>
        </authorList>
    </citation>
    <scope>NUCLEOTIDE SEQUENCE</scope>
</reference>
<dbReference type="GO" id="GO:0042834">
    <property type="term" value="F:peptidoglycan binding"/>
    <property type="evidence" value="ECO:0007669"/>
    <property type="project" value="InterPro"/>
</dbReference>
<dbReference type="AlphaFoldDB" id="A0A381SKW9"/>
<dbReference type="GO" id="GO:0032506">
    <property type="term" value="P:cytokinetic process"/>
    <property type="evidence" value="ECO:0007669"/>
    <property type="project" value="TreeGrafter"/>
</dbReference>
<name>A0A381SKW9_9ZZZZ</name>
<dbReference type="Pfam" id="PF05036">
    <property type="entry name" value="SPOR"/>
    <property type="match status" value="1"/>
</dbReference>
<evidence type="ECO:0000256" key="1">
    <source>
        <dbReference type="SAM" id="MobiDB-lite"/>
    </source>
</evidence>
<proteinExistence type="predicted"/>
<gene>
    <name evidence="3" type="ORF">METZ01_LOCUS56953</name>
</gene>
<dbReference type="GO" id="GO:0030428">
    <property type="term" value="C:cell septum"/>
    <property type="evidence" value="ECO:0007669"/>
    <property type="project" value="TreeGrafter"/>
</dbReference>
<dbReference type="InterPro" id="IPR036680">
    <property type="entry name" value="SPOR-like_sf"/>
</dbReference>
<organism evidence="3">
    <name type="scientific">marine metagenome</name>
    <dbReference type="NCBI Taxonomy" id="408172"/>
    <lineage>
        <taxon>unclassified sequences</taxon>
        <taxon>metagenomes</taxon>
        <taxon>ecological metagenomes</taxon>
    </lineage>
</organism>
<dbReference type="InterPro" id="IPR007730">
    <property type="entry name" value="SPOR-like_dom"/>
</dbReference>
<accession>A0A381SKW9</accession>
<evidence type="ECO:0000313" key="3">
    <source>
        <dbReference type="EMBL" id="SVA04099.1"/>
    </source>
</evidence>
<dbReference type="InterPro" id="IPR052521">
    <property type="entry name" value="Cell_div_SPOR-domain"/>
</dbReference>
<sequence length="187" mass="20142">MSGFVILLVGMVVGSAATLLYNGMQSGDPGRIGSGLKQLVAASREQAANPQPAPAVADSVDQPVRTSFDFYTVLPEIERVIPEDDLAEPDSSGATPAAQPVQTESSSGHYMLQVASYNQQSKADRMKARLALGGFEPSIQRVTIQGQGHFYRVQVGPFNTVKGLEKANRQLREMGLKALWLKVSKRP</sequence>
<dbReference type="GO" id="GO:0032153">
    <property type="term" value="C:cell division site"/>
    <property type="evidence" value="ECO:0007669"/>
    <property type="project" value="TreeGrafter"/>
</dbReference>
<evidence type="ECO:0000259" key="2">
    <source>
        <dbReference type="PROSITE" id="PS51724"/>
    </source>
</evidence>
<dbReference type="EMBL" id="UINC01003188">
    <property type="protein sequence ID" value="SVA04099.1"/>
    <property type="molecule type" value="Genomic_DNA"/>
</dbReference>
<dbReference type="Gene3D" id="3.30.70.1070">
    <property type="entry name" value="Sporulation related repeat"/>
    <property type="match status" value="1"/>
</dbReference>
<feature type="domain" description="SPOR" evidence="2">
    <location>
        <begin position="104"/>
        <end position="183"/>
    </location>
</feature>
<dbReference type="PANTHER" id="PTHR38687:SF1">
    <property type="entry name" value="CELL DIVISION PROTEIN DEDD"/>
    <property type="match status" value="1"/>
</dbReference>
<dbReference type="PROSITE" id="PS51724">
    <property type="entry name" value="SPOR"/>
    <property type="match status" value="1"/>
</dbReference>